<protein>
    <recommendedName>
        <fullName evidence="4">YHS domain-containing protein</fullName>
    </recommendedName>
</protein>
<name>M9REH7_9RHOB</name>
<reference evidence="2 3" key="1">
    <citation type="journal article" date="2013" name="PLoS ONE">
        <title>Poles Apart: Arctic and Antarctic Octadecabacter strains Share High Genome Plasticity and a New Type of Xanthorhodopsin.</title>
        <authorList>
            <person name="Vollmers J."/>
            <person name="Voget S."/>
            <person name="Dietrich S."/>
            <person name="Gollnow K."/>
            <person name="Smits M."/>
            <person name="Meyer K."/>
            <person name="Brinkhoff T."/>
            <person name="Simon M."/>
            <person name="Daniel R."/>
        </authorList>
    </citation>
    <scope>NUCLEOTIDE SEQUENCE [LARGE SCALE GENOMIC DNA]</scope>
    <source>
        <strain evidence="2 3">238</strain>
    </source>
</reference>
<dbReference type="HOGENOM" id="CLU_087914_2_0_5"/>
<dbReference type="InterPro" id="IPR006311">
    <property type="entry name" value="TAT_signal"/>
</dbReference>
<accession>M9REH7</accession>
<dbReference type="KEGG" id="oar:OA238_c07510"/>
<evidence type="ECO:0000313" key="3">
    <source>
        <dbReference type="Proteomes" id="UP000004688"/>
    </source>
</evidence>
<evidence type="ECO:0000256" key="1">
    <source>
        <dbReference type="SAM" id="SignalP"/>
    </source>
</evidence>
<dbReference type="EMBL" id="CP003742">
    <property type="protein sequence ID" value="AGI70969.1"/>
    <property type="molecule type" value="Genomic_DNA"/>
</dbReference>
<dbReference type="Proteomes" id="UP000004688">
    <property type="component" value="Chromosome"/>
</dbReference>
<gene>
    <name evidence="2" type="ORF">OA238_c07510</name>
</gene>
<feature type="chain" id="PRO_5005690449" description="YHS domain-containing protein" evidence="1">
    <location>
        <begin position="29"/>
        <end position="153"/>
    </location>
</feature>
<dbReference type="AlphaFoldDB" id="M9REH7"/>
<keyword evidence="1" id="KW-0732">Signal</keyword>
<feature type="signal peptide" evidence="1">
    <location>
        <begin position="1"/>
        <end position="28"/>
    </location>
</feature>
<sequence>MLNRRTLLIAAAAAAAPLAAFLTRPAVAAEPYVFAVDGIAIRGADPVAFFSQGAPVQGSADHALMWDGATWHFSSAANMEMFMADPRAYAPEYGGYCAFAMSKGYIATSVPEAWTIHDGKLYLNYSMSVRRTWSRDIPGNIVLADAQWPAILA</sequence>
<organism evidence="2 3">
    <name type="scientific">Octadecabacter arcticus 238</name>
    <dbReference type="NCBI Taxonomy" id="391616"/>
    <lineage>
        <taxon>Bacteria</taxon>
        <taxon>Pseudomonadati</taxon>
        <taxon>Pseudomonadota</taxon>
        <taxon>Alphaproteobacteria</taxon>
        <taxon>Rhodobacterales</taxon>
        <taxon>Roseobacteraceae</taxon>
        <taxon>Octadecabacter</taxon>
    </lineage>
</organism>
<dbReference type="PROSITE" id="PS51318">
    <property type="entry name" value="TAT"/>
    <property type="match status" value="1"/>
</dbReference>
<evidence type="ECO:0000313" key="2">
    <source>
        <dbReference type="EMBL" id="AGI70969.1"/>
    </source>
</evidence>
<dbReference type="eggNOG" id="COG3350">
    <property type="taxonomic scope" value="Bacteria"/>
</dbReference>
<evidence type="ECO:0008006" key="4">
    <source>
        <dbReference type="Google" id="ProtNLM"/>
    </source>
</evidence>
<keyword evidence="3" id="KW-1185">Reference proteome</keyword>
<proteinExistence type="predicted"/>
<dbReference type="NCBIfam" id="NF041384">
    <property type="entry name" value="YHS_seleno_dom"/>
    <property type="match status" value="1"/>
</dbReference>
<dbReference type="RefSeq" id="WP_015494197.1">
    <property type="nucleotide sequence ID" value="NC_020908.1"/>
</dbReference>
<dbReference type="OrthoDB" id="344729at2"/>
<dbReference type="STRING" id="391616.OA238_c07510"/>